<name>A0A6P1TW97_9FIRM</name>
<gene>
    <name evidence="2" type="ORF">Ana3638_16090</name>
</gene>
<proteinExistence type="predicted"/>
<feature type="domain" description="M23ase beta-sheet core" evidence="1">
    <location>
        <begin position="120"/>
        <end position="221"/>
    </location>
</feature>
<keyword evidence="3" id="KW-1185">Reference proteome</keyword>
<dbReference type="Pfam" id="PF01551">
    <property type="entry name" value="Peptidase_M23"/>
    <property type="match status" value="1"/>
</dbReference>
<dbReference type="Gene3D" id="2.70.70.10">
    <property type="entry name" value="Glucose Permease (Domain IIA)"/>
    <property type="match status" value="1"/>
</dbReference>
<protein>
    <submittedName>
        <fullName evidence="2">Peptidoglycan DD-metalloendopeptidase family protein</fullName>
    </submittedName>
</protein>
<reference evidence="2 3" key="1">
    <citation type="submission" date="2020-01" db="EMBL/GenBank/DDBJ databases">
        <title>Genome analysis of Anaerocolumna sp. CBA3638.</title>
        <authorList>
            <person name="Kim J."/>
            <person name="Roh S.W."/>
        </authorList>
    </citation>
    <scope>NUCLEOTIDE SEQUENCE [LARGE SCALE GENOMIC DNA]</scope>
    <source>
        <strain evidence="2 3">CBA3638</strain>
    </source>
</reference>
<dbReference type="InterPro" id="IPR011055">
    <property type="entry name" value="Dup_hybrid_motif"/>
</dbReference>
<dbReference type="PANTHER" id="PTHR21666">
    <property type="entry name" value="PEPTIDASE-RELATED"/>
    <property type="match status" value="1"/>
</dbReference>
<dbReference type="InterPro" id="IPR050570">
    <property type="entry name" value="Cell_wall_metabolism_enzyme"/>
</dbReference>
<dbReference type="KEGG" id="anr:Ana3638_16090"/>
<dbReference type="EMBL" id="CP048000">
    <property type="protein sequence ID" value="QHQ63778.1"/>
    <property type="molecule type" value="Genomic_DNA"/>
</dbReference>
<dbReference type="AlphaFoldDB" id="A0A6P1TW97"/>
<evidence type="ECO:0000313" key="3">
    <source>
        <dbReference type="Proteomes" id="UP000464314"/>
    </source>
</evidence>
<sequence>MLIPSKMIKDIKRKMDKELESNEINTKKGSQTYDTADYITLAMLLNRYNLNNARNIGKSNSNFLISNLSQNKSFMELKAYYKAILGDIKCFPVIPNSDGELNVTFIDTWNAYRSYGGNRRHEGTDIMSKENLRGVYPIVSMTDGTVEKMGWLEQGGYRIGVRGTYGAYYYYAHLESYAPDLKIGDSINAGDFLGYMGDSGYGAEGTVGEFDVHLHVGIYVETDFGELSVNPYSILLYLESIKGSKEK</sequence>
<evidence type="ECO:0000259" key="1">
    <source>
        <dbReference type="Pfam" id="PF01551"/>
    </source>
</evidence>
<organism evidence="2 3">
    <name type="scientific">Anaerocolumna sedimenticola</name>
    <dbReference type="NCBI Taxonomy" id="2696063"/>
    <lineage>
        <taxon>Bacteria</taxon>
        <taxon>Bacillati</taxon>
        <taxon>Bacillota</taxon>
        <taxon>Clostridia</taxon>
        <taxon>Lachnospirales</taxon>
        <taxon>Lachnospiraceae</taxon>
        <taxon>Anaerocolumna</taxon>
    </lineage>
</organism>
<dbReference type="GO" id="GO:0004222">
    <property type="term" value="F:metalloendopeptidase activity"/>
    <property type="evidence" value="ECO:0007669"/>
    <property type="project" value="TreeGrafter"/>
</dbReference>
<dbReference type="SUPFAM" id="SSF51261">
    <property type="entry name" value="Duplicated hybrid motif"/>
    <property type="match status" value="1"/>
</dbReference>
<evidence type="ECO:0000313" key="2">
    <source>
        <dbReference type="EMBL" id="QHQ63778.1"/>
    </source>
</evidence>
<dbReference type="PANTHER" id="PTHR21666:SF270">
    <property type="entry name" value="MUREIN HYDROLASE ACTIVATOR ENVC"/>
    <property type="match status" value="1"/>
</dbReference>
<dbReference type="Proteomes" id="UP000464314">
    <property type="component" value="Chromosome"/>
</dbReference>
<dbReference type="InterPro" id="IPR016047">
    <property type="entry name" value="M23ase_b-sheet_dom"/>
</dbReference>
<accession>A0A6P1TW97</accession>
<dbReference type="CDD" id="cd12797">
    <property type="entry name" value="M23_peptidase"/>
    <property type="match status" value="1"/>
</dbReference>